<dbReference type="AlphaFoldDB" id="A0A8K1ZWE8"/>
<organism evidence="1 2">
    <name type="scientific">Petrachloros mirabilis ULC683</name>
    <dbReference type="NCBI Taxonomy" id="2781853"/>
    <lineage>
        <taxon>Bacteria</taxon>
        <taxon>Bacillati</taxon>
        <taxon>Cyanobacteriota</taxon>
        <taxon>Cyanophyceae</taxon>
        <taxon>Synechococcales</taxon>
        <taxon>Petrachlorosaceae</taxon>
        <taxon>Petrachloros</taxon>
        <taxon>Petrachloros mirabilis</taxon>
    </lineage>
</organism>
<keyword evidence="2" id="KW-1185">Reference proteome</keyword>
<dbReference type="RefSeq" id="WP_161823788.1">
    <property type="nucleotide sequence ID" value="NZ_WVIC01000003.1"/>
</dbReference>
<comment type="caution">
    <text evidence="1">The sequence shown here is derived from an EMBL/GenBank/DDBJ whole genome shotgun (WGS) entry which is preliminary data.</text>
</comment>
<gene>
    <name evidence="1" type="ORF">GS597_01995</name>
</gene>
<name>A0A8K1ZWE8_9CYAN</name>
<sequence length="47" mass="5593">MLKRIDSDTPKELLRDRRFKNDTVGEAFPAGKRLEKLFEMYTKMTSK</sequence>
<proteinExistence type="predicted"/>
<evidence type="ECO:0000313" key="1">
    <source>
        <dbReference type="EMBL" id="NCJ05306.1"/>
    </source>
</evidence>
<evidence type="ECO:0000313" key="2">
    <source>
        <dbReference type="Proteomes" id="UP000607397"/>
    </source>
</evidence>
<reference evidence="1" key="1">
    <citation type="submission" date="2019-12" db="EMBL/GenBank/DDBJ databases">
        <title>High-Quality draft genome sequences of three cyanobacteria isolated from the limestone walls of the Old Cathedral of Coimbra.</title>
        <authorList>
            <person name="Tiago I."/>
            <person name="Soares F."/>
            <person name="Portugal A."/>
        </authorList>
    </citation>
    <scope>NUCLEOTIDE SEQUENCE [LARGE SCALE GENOMIC DNA]</scope>
    <source>
        <strain evidence="1">C</strain>
    </source>
</reference>
<dbReference type="Proteomes" id="UP000607397">
    <property type="component" value="Unassembled WGS sequence"/>
</dbReference>
<accession>A0A8K1ZWE8</accession>
<dbReference type="EMBL" id="WVIC01000003">
    <property type="protein sequence ID" value="NCJ05306.1"/>
    <property type="molecule type" value="Genomic_DNA"/>
</dbReference>
<protein>
    <submittedName>
        <fullName evidence="1">Uncharacterized protein</fullName>
    </submittedName>
</protein>